<dbReference type="EMBL" id="JAGSYN010000046">
    <property type="protein sequence ID" value="KAG7665787.1"/>
    <property type="molecule type" value="Genomic_DNA"/>
</dbReference>
<feature type="compositionally biased region" description="Basic and acidic residues" evidence="8">
    <location>
        <begin position="1"/>
        <end position="30"/>
    </location>
</feature>
<dbReference type="PROSITE" id="PS50850">
    <property type="entry name" value="MFS"/>
    <property type="match status" value="1"/>
</dbReference>
<feature type="transmembrane region" description="Helical" evidence="9">
    <location>
        <begin position="192"/>
        <end position="216"/>
    </location>
</feature>
<feature type="transmembrane region" description="Helical" evidence="9">
    <location>
        <begin position="489"/>
        <end position="507"/>
    </location>
</feature>
<keyword evidence="5 9" id="KW-0472">Membrane</keyword>
<feature type="region of interest" description="Disordered" evidence="8">
    <location>
        <begin position="1"/>
        <end position="49"/>
    </location>
</feature>
<evidence type="ECO:0000256" key="2">
    <source>
        <dbReference type="ARBA" id="ARBA00022448"/>
    </source>
</evidence>
<dbReference type="FunFam" id="1.20.1250.20:FF:000172">
    <property type="entry name" value="MFS multidrug resistance transporter"/>
    <property type="match status" value="1"/>
</dbReference>
<keyword evidence="4 9" id="KW-1133">Transmembrane helix</keyword>
<dbReference type="PANTHER" id="PTHR23502">
    <property type="entry name" value="MAJOR FACILITATOR SUPERFAMILY"/>
    <property type="match status" value="1"/>
</dbReference>
<name>A0A8J5QMK0_9ASCO</name>
<evidence type="ECO:0000256" key="6">
    <source>
        <dbReference type="ARBA" id="ARBA00038347"/>
    </source>
</evidence>
<dbReference type="GeneID" id="73467413"/>
<evidence type="ECO:0000256" key="4">
    <source>
        <dbReference type="ARBA" id="ARBA00022989"/>
    </source>
</evidence>
<dbReference type="GO" id="GO:0001765">
    <property type="term" value="P:membrane raft assembly"/>
    <property type="evidence" value="ECO:0007669"/>
    <property type="project" value="UniProtKB-ARBA"/>
</dbReference>
<feature type="transmembrane region" description="Helical" evidence="9">
    <location>
        <begin position="156"/>
        <end position="180"/>
    </location>
</feature>
<reference evidence="11 12" key="1">
    <citation type="journal article" date="2021" name="DNA Res.">
        <title>Genome analysis of Candida subhashii reveals its hybrid nature and dual mitochondrial genome conformations.</title>
        <authorList>
            <person name="Mixao V."/>
            <person name="Hegedusova E."/>
            <person name="Saus E."/>
            <person name="Pryszcz L.P."/>
            <person name="Cillingova A."/>
            <person name="Nosek J."/>
            <person name="Gabaldon T."/>
        </authorList>
    </citation>
    <scope>NUCLEOTIDE SEQUENCE [LARGE SCALE GENOMIC DNA]</scope>
    <source>
        <strain evidence="11 12">CBS 10753</strain>
    </source>
</reference>
<dbReference type="Pfam" id="PF07690">
    <property type="entry name" value="MFS_1"/>
    <property type="match status" value="1"/>
</dbReference>
<comment type="function">
    <text evidence="7">MFS antiporter that does not display functional linkage as drug transporter and performs functions that significantly affect biofilm development and virulence. No substrate for transport has been identified yet, but plays an important role in the growth in the host.</text>
</comment>
<dbReference type="GO" id="GO:0005886">
    <property type="term" value="C:plasma membrane"/>
    <property type="evidence" value="ECO:0007669"/>
    <property type="project" value="TreeGrafter"/>
</dbReference>
<sequence>MSQDNKQTETKTATDTDTDQHHHRQTDSTETKVTIDMTTSKDEESQTRINTEREPPYTILTNREKYFIALLISCASIFSTLSASIYFPALPILAEYFNVSDGIVNISIVAYFIFQGISPTLLAYISDTYGRRPCIIGCLLCYSAVCIAISRSNVYWLLAFLRCLQAASISPIIAVGSGVVADLTVKSNRGGLIAVTQGVILVGQGFGALIGSGLVARWGWRGIFIALAIGGCFMMLLALILLPETNRKIVGNLSIPPKYIYNQSPVIHFPCCSSRLTNDVSTLMEGRPSNIFSPYKIFVQPAVFFTLLSGGIQFTAWTLSLTSLSTSLESKYGFSVIHIGLCYLSPGIGSLIGAVGTGALLDFIYKRKRSAYDRKYEGVPKEQRPAFDIFATRFQTATYTTSLVTASLVVFGWCIQEKTNLAPILIAAFLISLGGVSFMSCMTTLLVDLFPDQGSAATSCLNLMRCLLGAAGVGALQAMEDAMGEGGTYTLMAGLVIVTFLLLGYMARRAQKKREKAQVEAQAKVETNA</sequence>
<organism evidence="11 12">
    <name type="scientific">[Candida] subhashii</name>
    <dbReference type="NCBI Taxonomy" id="561895"/>
    <lineage>
        <taxon>Eukaryota</taxon>
        <taxon>Fungi</taxon>
        <taxon>Dikarya</taxon>
        <taxon>Ascomycota</taxon>
        <taxon>Saccharomycotina</taxon>
        <taxon>Pichiomycetes</taxon>
        <taxon>Debaryomycetaceae</taxon>
        <taxon>Spathaspora</taxon>
    </lineage>
</organism>
<evidence type="ECO:0000313" key="12">
    <source>
        <dbReference type="Proteomes" id="UP000694255"/>
    </source>
</evidence>
<keyword evidence="2" id="KW-0813">Transport</keyword>
<dbReference type="AlphaFoldDB" id="A0A8J5QMK0"/>
<comment type="subcellular location">
    <subcellularLocation>
        <location evidence="1">Membrane</location>
        <topology evidence="1">Multi-pass membrane protein</topology>
    </subcellularLocation>
</comment>
<dbReference type="Proteomes" id="UP000694255">
    <property type="component" value="Unassembled WGS sequence"/>
</dbReference>
<dbReference type="InterPro" id="IPR020846">
    <property type="entry name" value="MFS_dom"/>
</dbReference>
<dbReference type="PANTHER" id="PTHR23502:SF51">
    <property type="entry name" value="QUINIDINE RESISTANCE PROTEIN 1-RELATED"/>
    <property type="match status" value="1"/>
</dbReference>
<keyword evidence="12" id="KW-1185">Reference proteome</keyword>
<comment type="similarity">
    <text evidence="6">Belongs to the major facilitator superfamily. CAR1 family.</text>
</comment>
<evidence type="ECO:0000256" key="8">
    <source>
        <dbReference type="SAM" id="MobiDB-lite"/>
    </source>
</evidence>
<feature type="transmembrane region" description="Helical" evidence="9">
    <location>
        <begin position="337"/>
        <end position="365"/>
    </location>
</feature>
<gene>
    <name evidence="11" type="ORF">J8A68_000612</name>
</gene>
<evidence type="ECO:0000259" key="10">
    <source>
        <dbReference type="PROSITE" id="PS50850"/>
    </source>
</evidence>
<feature type="transmembrane region" description="Helical" evidence="9">
    <location>
        <begin position="66"/>
        <end position="90"/>
    </location>
</feature>
<evidence type="ECO:0000256" key="9">
    <source>
        <dbReference type="SAM" id="Phobius"/>
    </source>
</evidence>
<dbReference type="GO" id="GO:0045121">
    <property type="term" value="C:membrane raft"/>
    <property type="evidence" value="ECO:0007669"/>
    <property type="project" value="UniProtKB-ARBA"/>
</dbReference>
<feature type="compositionally biased region" description="Basic and acidic residues" evidence="8">
    <location>
        <begin position="39"/>
        <end position="49"/>
    </location>
</feature>
<proteinExistence type="inferred from homology"/>
<feature type="transmembrane region" description="Helical" evidence="9">
    <location>
        <begin position="102"/>
        <end position="125"/>
    </location>
</feature>
<feature type="transmembrane region" description="Helical" evidence="9">
    <location>
        <begin position="421"/>
        <end position="447"/>
    </location>
</feature>
<protein>
    <submittedName>
        <fullName evidence="11">QDR1</fullName>
    </submittedName>
</protein>
<evidence type="ECO:0000256" key="5">
    <source>
        <dbReference type="ARBA" id="ARBA00023136"/>
    </source>
</evidence>
<evidence type="ECO:0000256" key="7">
    <source>
        <dbReference type="ARBA" id="ARBA00053949"/>
    </source>
</evidence>
<feature type="transmembrane region" description="Helical" evidence="9">
    <location>
        <begin position="222"/>
        <end position="242"/>
    </location>
</feature>
<feature type="transmembrane region" description="Helical" evidence="9">
    <location>
        <begin position="297"/>
        <end position="317"/>
    </location>
</feature>
<feature type="domain" description="Major facilitator superfamily (MFS) profile" evidence="10">
    <location>
        <begin position="68"/>
        <end position="511"/>
    </location>
</feature>
<dbReference type="OrthoDB" id="440553at2759"/>
<dbReference type="GO" id="GO:0022857">
    <property type="term" value="F:transmembrane transporter activity"/>
    <property type="evidence" value="ECO:0007669"/>
    <property type="project" value="InterPro"/>
</dbReference>
<dbReference type="InterPro" id="IPR011701">
    <property type="entry name" value="MFS"/>
</dbReference>
<dbReference type="GO" id="GO:0055088">
    <property type="term" value="P:lipid homeostasis"/>
    <property type="evidence" value="ECO:0007669"/>
    <property type="project" value="UniProtKB-ARBA"/>
</dbReference>
<evidence type="ECO:0000256" key="1">
    <source>
        <dbReference type="ARBA" id="ARBA00004141"/>
    </source>
</evidence>
<keyword evidence="3 9" id="KW-0812">Transmembrane</keyword>
<evidence type="ECO:0000313" key="11">
    <source>
        <dbReference type="EMBL" id="KAG7665787.1"/>
    </source>
</evidence>
<comment type="caution">
    <text evidence="11">The sequence shown here is derived from an EMBL/GenBank/DDBJ whole genome shotgun (WGS) entry which is preliminary data.</text>
</comment>
<accession>A0A8J5QMK0</accession>
<evidence type="ECO:0000256" key="3">
    <source>
        <dbReference type="ARBA" id="ARBA00022692"/>
    </source>
</evidence>
<feature type="transmembrane region" description="Helical" evidence="9">
    <location>
        <begin position="132"/>
        <end position="150"/>
    </location>
</feature>
<dbReference type="RefSeq" id="XP_049266019.1">
    <property type="nucleotide sequence ID" value="XM_049410279.1"/>
</dbReference>